<dbReference type="PATRIC" id="fig|134601.6.peg.3107"/>
<dbReference type="Proteomes" id="UP000062255">
    <property type="component" value="Chromosome"/>
</dbReference>
<dbReference type="Pfam" id="PF03745">
    <property type="entry name" value="DUF309"/>
    <property type="match status" value="1"/>
</dbReference>
<name>A0A0K0X6N9_MYCGD</name>
<dbReference type="PANTHER" id="PTHR34796:SF1">
    <property type="entry name" value="EXPRESSED PROTEIN"/>
    <property type="match status" value="1"/>
</dbReference>
<dbReference type="InterPro" id="IPR005500">
    <property type="entry name" value="DUF309"/>
</dbReference>
<protein>
    <recommendedName>
        <fullName evidence="4">DUF309 domain-containing protein</fullName>
    </recommendedName>
</protein>
<dbReference type="OrthoDB" id="160968at2"/>
<dbReference type="RefSeq" id="WP_049745414.1">
    <property type="nucleotide sequence ID" value="NZ_CP012150.1"/>
</dbReference>
<organism evidence="2 3">
    <name type="scientific">Mycolicibacterium goodii</name>
    <name type="common">Mycobacterium goodii</name>
    <dbReference type="NCBI Taxonomy" id="134601"/>
    <lineage>
        <taxon>Bacteria</taxon>
        <taxon>Bacillati</taxon>
        <taxon>Actinomycetota</taxon>
        <taxon>Actinomycetes</taxon>
        <taxon>Mycobacteriales</taxon>
        <taxon>Mycobacteriaceae</taxon>
        <taxon>Mycolicibacterium</taxon>
    </lineage>
</organism>
<dbReference type="Gene3D" id="1.10.3450.10">
    <property type="entry name" value="TTHA0068-like"/>
    <property type="match status" value="1"/>
</dbReference>
<evidence type="ECO:0000256" key="1">
    <source>
        <dbReference type="SAM" id="MobiDB-lite"/>
    </source>
</evidence>
<accession>A0A0K0X6N9</accession>
<gene>
    <name evidence="2" type="ORF">AFA91_14960</name>
</gene>
<proteinExistence type="predicted"/>
<evidence type="ECO:0008006" key="4">
    <source>
        <dbReference type="Google" id="ProtNLM"/>
    </source>
</evidence>
<dbReference type="STRING" id="134601.AFA91_14960"/>
<sequence length="164" mass="17901">MSTSAGRDRDESGRPHNSRPRDALGRPLPYGSRGVDRIPDDLRLSPTESLSFAQRLLDLGHAFSAHEVLESAWKNGPASERSLWQGLAQLAVGITHVQRGNFPGAAALLRRASDRLSHVDLPAPHAVHVTDLIDYAEALADDLTHGRNIDADRLRVQLIAPVSR</sequence>
<evidence type="ECO:0000313" key="2">
    <source>
        <dbReference type="EMBL" id="AKS32978.1"/>
    </source>
</evidence>
<dbReference type="KEGG" id="mgo:AFA91_14960"/>
<dbReference type="InterPro" id="IPR023203">
    <property type="entry name" value="TTHA0068_sf"/>
</dbReference>
<dbReference type="EMBL" id="CP012150">
    <property type="protein sequence ID" value="AKS32978.1"/>
    <property type="molecule type" value="Genomic_DNA"/>
</dbReference>
<feature type="region of interest" description="Disordered" evidence="1">
    <location>
        <begin position="1"/>
        <end position="39"/>
    </location>
</feature>
<feature type="compositionally biased region" description="Basic and acidic residues" evidence="1">
    <location>
        <begin position="1"/>
        <end position="24"/>
    </location>
</feature>
<dbReference type="SUPFAM" id="SSF140663">
    <property type="entry name" value="TTHA0068-like"/>
    <property type="match status" value="1"/>
</dbReference>
<dbReference type="AlphaFoldDB" id="A0A0K0X6N9"/>
<reference evidence="2 3" key="1">
    <citation type="submission" date="2015-07" db="EMBL/GenBank/DDBJ databases">
        <title>Complete genome sequence of Mycobacterium goodii X7B, a facultative thermophilic biodesulfurizing bacterium.</title>
        <authorList>
            <person name="Yu B."/>
            <person name="Li F."/>
            <person name="Xu P."/>
        </authorList>
    </citation>
    <scope>NUCLEOTIDE SEQUENCE [LARGE SCALE GENOMIC DNA]</scope>
    <source>
        <strain evidence="2 3">X7B</strain>
    </source>
</reference>
<evidence type="ECO:0000313" key="3">
    <source>
        <dbReference type="Proteomes" id="UP000062255"/>
    </source>
</evidence>
<dbReference type="PANTHER" id="PTHR34796">
    <property type="entry name" value="EXPRESSED PROTEIN"/>
    <property type="match status" value="1"/>
</dbReference>